<keyword evidence="3" id="KW-1185">Reference proteome</keyword>
<proteinExistence type="predicted"/>
<sequence length="57" mass="6178">MATFDSIPDYLWQAPVLLVAILGYQLVARGELTLSIAVIAVVGFVAVSWIVDSLRSE</sequence>
<evidence type="ECO:0000256" key="1">
    <source>
        <dbReference type="SAM" id="Phobius"/>
    </source>
</evidence>
<keyword evidence="1" id="KW-0812">Transmembrane</keyword>
<gene>
    <name evidence="2" type="ORF">SAMN04488556_0774</name>
</gene>
<dbReference type="Proteomes" id="UP000199199">
    <property type="component" value="Unassembled WGS sequence"/>
</dbReference>
<feature type="transmembrane region" description="Helical" evidence="1">
    <location>
        <begin position="32"/>
        <end position="51"/>
    </location>
</feature>
<protein>
    <submittedName>
        <fullName evidence="2">Uncharacterized protein</fullName>
    </submittedName>
</protein>
<feature type="transmembrane region" description="Helical" evidence="1">
    <location>
        <begin position="7"/>
        <end position="26"/>
    </location>
</feature>
<keyword evidence="1" id="KW-1133">Transmembrane helix</keyword>
<name>A0A1I6PTG4_9EURY</name>
<dbReference type="RefSeq" id="WP_175507088.1">
    <property type="nucleotide sequence ID" value="NZ_FOZS01000001.1"/>
</dbReference>
<dbReference type="OrthoDB" id="202945at2157"/>
<evidence type="ECO:0000313" key="3">
    <source>
        <dbReference type="Proteomes" id="UP000199199"/>
    </source>
</evidence>
<keyword evidence="1" id="KW-0472">Membrane</keyword>
<dbReference type="EMBL" id="FOZS01000001">
    <property type="protein sequence ID" value="SFS43504.1"/>
    <property type="molecule type" value="Genomic_DNA"/>
</dbReference>
<accession>A0A1I6PTG4</accession>
<reference evidence="3" key="1">
    <citation type="submission" date="2016-10" db="EMBL/GenBank/DDBJ databases">
        <authorList>
            <person name="Varghese N."/>
            <person name="Submissions S."/>
        </authorList>
    </citation>
    <scope>NUCLEOTIDE SEQUENCE [LARGE SCALE GENOMIC DNA]</scope>
    <source>
        <strain evidence="3">DSM 22427</strain>
    </source>
</reference>
<evidence type="ECO:0000313" key="2">
    <source>
        <dbReference type="EMBL" id="SFS43504.1"/>
    </source>
</evidence>
<organism evidence="2 3">
    <name type="scientific">Halostagnicola kamekurae</name>
    <dbReference type="NCBI Taxonomy" id="619731"/>
    <lineage>
        <taxon>Archaea</taxon>
        <taxon>Methanobacteriati</taxon>
        <taxon>Methanobacteriota</taxon>
        <taxon>Stenosarchaea group</taxon>
        <taxon>Halobacteria</taxon>
        <taxon>Halobacteriales</taxon>
        <taxon>Natrialbaceae</taxon>
        <taxon>Halostagnicola</taxon>
    </lineage>
</organism>
<dbReference type="AlphaFoldDB" id="A0A1I6PTG4"/>